<evidence type="ECO:0000256" key="1">
    <source>
        <dbReference type="SAM" id="MobiDB-lite"/>
    </source>
</evidence>
<sequence>MSELLSTGQDRSLLSRGENSLPSGERRSALERLSGVPDRVPLLHNGIANSDSGRLQDVNIQYLEDAPPYQTPPELLRASTTKAAAAGSAQEQSQIQTRKQAAREDSPIRTLSEDIAHVSLRLGPMSDRCYLPIAYPFKGCGQASYPSPTKESCARKSC</sequence>
<dbReference type="Proteomes" id="UP000886595">
    <property type="component" value="Unassembled WGS sequence"/>
</dbReference>
<protein>
    <submittedName>
        <fullName evidence="2">Uncharacterized protein</fullName>
    </submittedName>
</protein>
<proteinExistence type="predicted"/>
<feature type="region of interest" description="Disordered" evidence="1">
    <location>
        <begin position="79"/>
        <end position="108"/>
    </location>
</feature>
<gene>
    <name evidence="2" type="ORF">Bca52824_091848</name>
</gene>
<evidence type="ECO:0000313" key="3">
    <source>
        <dbReference type="Proteomes" id="UP000886595"/>
    </source>
</evidence>
<accession>A0A8X7NWE0</accession>
<feature type="compositionally biased region" description="Low complexity" evidence="1">
    <location>
        <begin position="79"/>
        <end position="94"/>
    </location>
</feature>
<dbReference type="EMBL" id="JAAMPC010001603">
    <property type="protein sequence ID" value="KAG2239338.1"/>
    <property type="molecule type" value="Genomic_DNA"/>
</dbReference>
<comment type="caution">
    <text evidence="2">The sequence shown here is derived from an EMBL/GenBank/DDBJ whole genome shotgun (WGS) entry which is preliminary data.</text>
</comment>
<name>A0A8X7NWE0_BRACI</name>
<feature type="compositionally biased region" description="Polar residues" evidence="1">
    <location>
        <begin position="1"/>
        <end position="22"/>
    </location>
</feature>
<keyword evidence="3" id="KW-1185">Reference proteome</keyword>
<organism evidence="2 3">
    <name type="scientific">Brassica carinata</name>
    <name type="common">Ethiopian mustard</name>
    <name type="synonym">Abyssinian cabbage</name>
    <dbReference type="NCBI Taxonomy" id="52824"/>
    <lineage>
        <taxon>Eukaryota</taxon>
        <taxon>Viridiplantae</taxon>
        <taxon>Streptophyta</taxon>
        <taxon>Embryophyta</taxon>
        <taxon>Tracheophyta</taxon>
        <taxon>Spermatophyta</taxon>
        <taxon>Magnoliopsida</taxon>
        <taxon>eudicotyledons</taxon>
        <taxon>Gunneridae</taxon>
        <taxon>Pentapetalae</taxon>
        <taxon>rosids</taxon>
        <taxon>malvids</taxon>
        <taxon>Brassicales</taxon>
        <taxon>Brassicaceae</taxon>
        <taxon>Brassiceae</taxon>
        <taxon>Brassica</taxon>
    </lineage>
</organism>
<feature type="region of interest" description="Disordered" evidence="1">
    <location>
        <begin position="1"/>
        <end position="33"/>
    </location>
</feature>
<evidence type="ECO:0000313" key="2">
    <source>
        <dbReference type="EMBL" id="KAG2239338.1"/>
    </source>
</evidence>
<reference evidence="2 3" key="1">
    <citation type="submission" date="2020-02" db="EMBL/GenBank/DDBJ databases">
        <authorList>
            <person name="Ma Q."/>
            <person name="Huang Y."/>
            <person name="Song X."/>
            <person name="Pei D."/>
        </authorList>
    </citation>
    <scope>NUCLEOTIDE SEQUENCE [LARGE SCALE GENOMIC DNA]</scope>
    <source>
        <strain evidence="2">Sxm20200214</strain>
        <tissue evidence="2">Leaf</tissue>
    </source>
</reference>
<dbReference type="AlphaFoldDB" id="A0A8X7NWE0"/>
<dbReference type="OrthoDB" id="1113843at2759"/>